<evidence type="ECO:0000313" key="3">
    <source>
        <dbReference type="Proteomes" id="UP000828390"/>
    </source>
</evidence>
<keyword evidence="3" id="KW-1185">Reference proteome</keyword>
<feature type="region of interest" description="Disordered" evidence="1">
    <location>
        <begin position="1"/>
        <end position="22"/>
    </location>
</feature>
<sequence length="95" mass="10538">MLHTGTSVTVHNKSQSNMLRTGSHSPSCYALVSLSQSIMLRTSTIVKVQHATHWYHGHSPSCYALVPLSQSIMLLTGTIVKVKHAMHWYHGQCPI</sequence>
<dbReference type="EMBL" id="JAIWYP010000002">
    <property type="protein sequence ID" value="KAH3872291.1"/>
    <property type="molecule type" value="Genomic_DNA"/>
</dbReference>
<proteinExistence type="predicted"/>
<accession>A0A9D4MBZ5</accession>
<dbReference type="Proteomes" id="UP000828390">
    <property type="component" value="Unassembled WGS sequence"/>
</dbReference>
<comment type="caution">
    <text evidence="2">The sequence shown here is derived from an EMBL/GenBank/DDBJ whole genome shotgun (WGS) entry which is preliminary data.</text>
</comment>
<evidence type="ECO:0000313" key="2">
    <source>
        <dbReference type="EMBL" id="KAH3872291.1"/>
    </source>
</evidence>
<evidence type="ECO:0000256" key="1">
    <source>
        <dbReference type="SAM" id="MobiDB-lite"/>
    </source>
</evidence>
<dbReference type="AlphaFoldDB" id="A0A9D4MBZ5"/>
<reference evidence="2" key="2">
    <citation type="submission" date="2020-11" db="EMBL/GenBank/DDBJ databases">
        <authorList>
            <person name="McCartney M.A."/>
            <person name="Auch B."/>
            <person name="Kono T."/>
            <person name="Mallez S."/>
            <person name="Becker A."/>
            <person name="Gohl D.M."/>
            <person name="Silverstein K.A.T."/>
            <person name="Koren S."/>
            <person name="Bechman K.B."/>
            <person name="Herman A."/>
            <person name="Abrahante J.E."/>
            <person name="Garbe J."/>
        </authorList>
    </citation>
    <scope>NUCLEOTIDE SEQUENCE</scope>
    <source>
        <strain evidence="2">Duluth1</strain>
        <tissue evidence="2">Whole animal</tissue>
    </source>
</reference>
<protein>
    <submittedName>
        <fullName evidence="2">Uncharacterized protein</fullName>
    </submittedName>
</protein>
<gene>
    <name evidence="2" type="ORF">DPMN_035506</name>
</gene>
<reference evidence="2" key="1">
    <citation type="journal article" date="2019" name="bioRxiv">
        <title>The Genome of the Zebra Mussel, Dreissena polymorpha: A Resource for Invasive Species Research.</title>
        <authorList>
            <person name="McCartney M.A."/>
            <person name="Auch B."/>
            <person name="Kono T."/>
            <person name="Mallez S."/>
            <person name="Zhang Y."/>
            <person name="Obille A."/>
            <person name="Becker A."/>
            <person name="Abrahante J.E."/>
            <person name="Garbe J."/>
            <person name="Badalamenti J.P."/>
            <person name="Herman A."/>
            <person name="Mangelson H."/>
            <person name="Liachko I."/>
            <person name="Sullivan S."/>
            <person name="Sone E.D."/>
            <person name="Koren S."/>
            <person name="Silverstein K.A.T."/>
            <person name="Beckman K.B."/>
            <person name="Gohl D.M."/>
        </authorList>
    </citation>
    <scope>NUCLEOTIDE SEQUENCE</scope>
    <source>
        <strain evidence="2">Duluth1</strain>
        <tissue evidence="2">Whole animal</tissue>
    </source>
</reference>
<name>A0A9D4MBZ5_DREPO</name>
<organism evidence="2 3">
    <name type="scientific">Dreissena polymorpha</name>
    <name type="common">Zebra mussel</name>
    <name type="synonym">Mytilus polymorpha</name>
    <dbReference type="NCBI Taxonomy" id="45954"/>
    <lineage>
        <taxon>Eukaryota</taxon>
        <taxon>Metazoa</taxon>
        <taxon>Spiralia</taxon>
        <taxon>Lophotrochozoa</taxon>
        <taxon>Mollusca</taxon>
        <taxon>Bivalvia</taxon>
        <taxon>Autobranchia</taxon>
        <taxon>Heteroconchia</taxon>
        <taxon>Euheterodonta</taxon>
        <taxon>Imparidentia</taxon>
        <taxon>Neoheterodontei</taxon>
        <taxon>Myida</taxon>
        <taxon>Dreissenoidea</taxon>
        <taxon>Dreissenidae</taxon>
        <taxon>Dreissena</taxon>
    </lineage>
</organism>